<protein>
    <submittedName>
        <fullName evidence="1">Uncharacterized protein</fullName>
    </submittedName>
</protein>
<dbReference type="EMBL" id="JACBZR010000001">
    <property type="protein sequence ID" value="NYI80323.1"/>
    <property type="molecule type" value="Genomic_DNA"/>
</dbReference>
<reference evidence="1 2" key="1">
    <citation type="submission" date="2020-07" db="EMBL/GenBank/DDBJ databases">
        <title>Sequencing the genomes of 1000 actinobacteria strains.</title>
        <authorList>
            <person name="Klenk H.-P."/>
        </authorList>
    </citation>
    <scope>NUCLEOTIDE SEQUENCE [LARGE SCALE GENOMIC DNA]</scope>
    <source>
        <strain evidence="1 2">DSM 26487</strain>
    </source>
</reference>
<accession>A0A7Z0DRT3</accession>
<dbReference type="AlphaFoldDB" id="A0A7Z0DRT3"/>
<evidence type="ECO:0000313" key="2">
    <source>
        <dbReference type="Proteomes" id="UP000564496"/>
    </source>
</evidence>
<sequence>MNDAVRFPAGTVIVAGTVTPELLEVRLTPSDVLA</sequence>
<dbReference type="Proteomes" id="UP000564496">
    <property type="component" value="Unassembled WGS sequence"/>
</dbReference>
<comment type="caution">
    <text evidence="1">The sequence shown here is derived from an EMBL/GenBank/DDBJ whole genome shotgun (WGS) entry which is preliminary data.</text>
</comment>
<name>A0A7Z0DRT3_9ACTN</name>
<evidence type="ECO:0000313" key="1">
    <source>
        <dbReference type="EMBL" id="NYI80323.1"/>
    </source>
</evidence>
<proteinExistence type="predicted"/>
<keyword evidence="2" id="KW-1185">Reference proteome</keyword>
<organism evidence="1 2">
    <name type="scientific">Nocardioides panzhihuensis</name>
    <dbReference type="NCBI Taxonomy" id="860243"/>
    <lineage>
        <taxon>Bacteria</taxon>
        <taxon>Bacillati</taxon>
        <taxon>Actinomycetota</taxon>
        <taxon>Actinomycetes</taxon>
        <taxon>Propionibacteriales</taxon>
        <taxon>Nocardioidaceae</taxon>
        <taxon>Nocardioides</taxon>
    </lineage>
</organism>
<gene>
    <name evidence="1" type="ORF">BJ988_004971</name>
</gene>